<evidence type="ECO:0000313" key="3">
    <source>
        <dbReference type="Proteomes" id="UP000683000"/>
    </source>
</evidence>
<feature type="compositionally biased region" description="Polar residues" evidence="1">
    <location>
        <begin position="1"/>
        <end position="11"/>
    </location>
</feature>
<sequence>MAHPQLQSSDSFDGDEKPEEKVSQAAGLQWQFAKPTAPVSATPVTNTPNLQDTGTSIPPSLVDQDVPSSFSQERGTPLAVGAFSVQKSYTTPFRSQKPSKLSASFTLSSPLVSSKRGEYAEAIGNVTSDSEEESEREEARLLLSVARAQHCLRQLEQDVVHAQLAENTALNELYQFRASQAQKNLDATEYDLGCLRNTIRKNGISLADVPSARKRRRMSNETSLSAASGTPDI</sequence>
<organism evidence="2 3">
    <name type="scientific">Boletus reticuloceps</name>
    <dbReference type="NCBI Taxonomy" id="495285"/>
    <lineage>
        <taxon>Eukaryota</taxon>
        <taxon>Fungi</taxon>
        <taxon>Dikarya</taxon>
        <taxon>Basidiomycota</taxon>
        <taxon>Agaricomycotina</taxon>
        <taxon>Agaricomycetes</taxon>
        <taxon>Agaricomycetidae</taxon>
        <taxon>Boletales</taxon>
        <taxon>Boletineae</taxon>
        <taxon>Boletaceae</taxon>
        <taxon>Boletoideae</taxon>
        <taxon>Boletus</taxon>
    </lineage>
</organism>
<reference evidence="2" key="1">
    <citation type="submission" date="2021-03" db="EMBL/GenBank/DDBJ databases">
        <title>Evolutionary innovations through gain and loss of genes in the ectomycorrhizal Boletales.</title>
        <authorList>
            <person name="Wu G."/>
            <person name="Miyauchi S."/>
            <person name="Morin E."/>
            <person name="Yang Z.-L."/>
            <person name="Xu J."/>
            <person name="Martin F.M."/>
        </authorList>
    </citation>
    <scope>NUCLEOTIDE SEQUENCE</scope>
    <source>
        <strain evidence="2">BR01</strain>
    </source>
</reference>
<dbReference type="EMBL" id="JAGFBS010000024">
    <property type="protein sequence ID" value="KAG6373016.1"/>
    <property type="molecule type" value="Genomic_DNA"/>
</dbReference>
<gene>
    <name evidence="2" type="ORF">JVT61DRAFT_7069</name>
</gene>
<proteinExistence type="predicted"/>
<feature type="region of interest" description="Disordered" evidence="1">
    <location>
        <begin position="210"/>
        <end position="233"/>
    </location>
</feature>
<feature type="compositionally biased region" description="Polar residues" evidence="1">
    <location>
        <begin position="220"/>
        <end position="233"/>
    </location>
</feature>
<feature type="compositionally biased region" description="Polar residues" evidence="1">
    <location>
        <begin position="42"/>
        <end position="58"/>
    </location>
</feature>
<evidence type="ECO:0000313" key="2">
    <source>
        <dbReference type="EMBL" id="KAG6373016.1"/>
    </source>
</evidence>
<keyword evidence="3" id="KW-1185">Reference proteome</keyword>
<comment type="caution">
    <text evidence="2">The sequence shown here is derived from an EMBL/GenBank/DDBJ whole genome shotgun (WGS) entry which is preliminary data.</text>
</comment>
<protein>
    <submittedName>
        <fullName evidence="2">Uncharacterized protein</fullName>
    </submittedName>
</protein>
<accession>A0A8I2YJ67</accession>
<dbReference type="OrthoDB" id="2608786at2759"/>
<dbReference type="Proteomes" id="UP000683000">
    <property type="component" value="Unassembled WGS sequence"/>
</dbReference>
<evidence type="ECO:0000256" key="1">
    <source>
        <dbReference type="SAM" id="MobiDB-lite"/>
    </source>
</evidence>
<feature type="region of interest" description="Disordered" evidence="1">
    <location>
        <begin position="1"/>
        <end position="74"/>
    </location>
</feature>
<dbReference type="AlphaFoldDB" id="A0A8I2YJ67"/>
<name>A0A8I2YJ67_9AGAM</name>